<evidence type="ECO:0000313" key="2">
    <source>
        <dbReference type="Proteomes" id="UP000186917"/>
    </source>
</evidence>
<gene>
    <name evidence="1" type="ORF">SAMN05421788_11145</name>
</gene>
<sequence>MAASYEVFRALHYSNQLLVLPNVWDAQSALRFQVSYKAIGTSSSAVAGSLGYEDGENMSFEEYLFVIKRIVAVAKVPVTVDLEMGYGATVQEIARNILTLAQLGVAGINIEDSVIQASQRTLGDAVAFADNIRFIKEQLVAAGKNVFINIRCDTYLLDVEGKQQETEKRLLLYNTTGADGIFLPCITEKPAITASVNVSELPLNVMCYPGLPSFVTLQQLGVKRVSMGPFVFSKAYENATLLTGQILEAGSFAPVLS</sequence>
<keyword evidence="2" id="KW-1185">Reference proteome</keyword>
<dbReference type="EMBL" id="FTOR01000011">
    <property type="protein sequence ID" value="SIT32170.1"/>
    <property type="molecule type" value="Genomic_DNA"/>
</dbReference>
<dbReference type="CDD" id="cd00377">
    <property type="entry name" value="ICL_PEPM"/>
    <property type="match status" value="1"/>
</dbReference>
<dbReference type="STRING" id="477680.SAMN05421788_11145"/>
<reference evidence="2" key="1">
    <citation type="submission" date="2017-01" db="EMBL/GenBank/DDBJ databases">
        <authorList>
            <person name="Varghese N."/>
            <person name="Submissions S."/>
        </authorList>
    </citation>
    <scope>NUCLEOTIDE SEQUENCE [LARGE SCALE GENOMIC DNA]</scope>
    <source>
        <strain evidence="2">DSM 21054</strain>
    </source>
</reference>
<name>A0A173MB18_9BACT</name>
<evidence type="ECO:0000313" key="1">
    <source>
        <dbReference type="EMBL" id="SIT32170.1"/>
    </source>
</evidence>
<dbReference type="GO" id="GO:0016829">
    <property type="term" value="F:lyase activity"/>
    <property type="evidence" value="ECO:0007669"/>
    <property type="project" value="UniProtKB-KW"/>
</dbReference>
<dbReference type="AlphaFoldDB" id="A0A173MB18"/>
<dbReference type="InterPro" id="IPR040442">
    <property type="entry name" value="Pyrv_kinase-like_dom_sf"/>
</dbReference>
<protein>
    <submittedName>
        <fullName evidence="1">2-Methylisocitrate lyase, PEP mutase family</fullName>
    </submittedName>
</protein>
<dbReference type="InterPro" id="IPR015813">
    <property type="entry name" value="Pyrv/PenolPyrv_kinase-like_dom"/>
</dbReference>
<dbReference type="PANTHER" id="PTHR42905">
    <property type="entry name" value="PHOSPHOENOLPYRUVATE CARBOXYLASE"/>
    <property type="match status" value="1"/>
</dbReference>
<dbReference type="Pfam" id="PF13714">
    <property type="entry name" value="PEP_mutase"/>
    <property type="match status" value="1"/>
</dbReference>
<dbReference type="RefSeq" id="WP_076381909.1">
    <property type="nucleotide sequence ID" value="NZ_AP017422.1"/>
</dbReference>
<organism evidence="1 2">
    <name type="scientific">Filimonas lacunae</name>
    <dbReference type="NCBI Taxonomy" id="477680"/>
    <lineage>
        <taxon>Bacteria</taxon>
        <taxon>Pseudomonadati</taxon>
        <taxon>Bacteroidota</taxon>
        <taxon>Chitinophagia</taxon>
        <taxon>Chitinophagales</taxon>
        <taxon>Chitinophagaceae</taxon>
        <taxon>Filimonas</taxon>
    </lineage>
</organism>
<dbReference type="InterPro" id="IPR039556">
    <property type="entry name" value="ICL/PEPM"/>
</dbReference>
<dbReference type="PANTHER" id="PTHR42905:SF16">
    <property type="entry name" value="CARBOXYPHOSPHONOENOLPYRUVATE PHOSPHONOMUTASE-LIKE PROTEIN (AFU_ORTHOLOGUE AFUA_5G07230)"/>
    <property type="match status" value="1"/>
</dbReference>
<keyword evidence="1" id="KW-0456">Lyase</keyword>
<dbReference type="Gene3D" id="3.20.20.60">
    <property type="entry name" value="Phosphoenolpyruvate-binding domains"/>
    <property type="match status" value="1"/>
</dbReference>
<accession>A0A173MB18</accession>
<dbReference type="Proteomes" id="UP000186917">
    <property type="component" value="Unassembled WGS sequence"/>
</dbReference>
<proteinExistence type="predicted"/>
<dbReference type="KEGG" id="fln:FLA_0753"/>
<dbReference type="SUPFAM" id="SSF51621">
    <property type="entry name" value="Phosphoenolpyruvate/pyruvate domain"/>
    <property type="match status" value="1"/>
</dbReference>